<keyword evidence="3" id="KW-1185">Reference proteome</keyword>
<feature type="domain" description="DDE-1" evidence="1">
    <location>
        <begin position="5"/>
        <end position="113"/>
    </location>
</feature>
<evidence type="ECO:0000313" key="2">
    <source>
        <dbReference type="EMBL" id="KAG6970585.1"/>
    </source>
</evidence>
<dbReference type="Proteomes" id="UP000709295">
    <property type="component" value="Unassembled WGS sequence"/>
</dbReference>
<proteinExistence type="predicted"/>
<organism evidence="2 3">
    <name type="scientific">Phytophthora aleatoria</name>
    <dbReference type="NCBI Taxonomy" id="2496075"/>
    <lineage>
        <taxon>Eukaryota</taxon>
        <taxon>Sar</taxon>
        <taxon>Stramenopiles</taxon>
        <taxon>Oomycota</taxon>
        <taxon>Peronosporomycetes</taxon>
        <taxon>Peronosporales</taxon>
        <taxon>Peronosporaceae</taxon>
        <taxon>Phytophthora</taxon>
    </lineage>
</organism>
<dbReference type="Pfam" id="PF03184">
    <property type="entry name" value="DDE_1"/>
    <property type="match status" value="1"/>
</dbReference>
<accession>A0A8J5M925</accession>
<dbReference type="EMBL" id="JAENGY010000177">
    <property type="protein sequence ID" value="KAG6970585.1"/>
    <property type="molecule type" value="Genomic_DNA"/>
</dbReference>
<evidence type="ECO:0000313" key="3">
    <source>
        <dbReference type="Proteomes" id="UP000709295"/>
    </source>
</evidence>
<reference evidence="2" key="1">
    <citation type="submission" date="2021-01" db="EMBL/GenBank/DDBJ databases">
        <title>Phytophthora aleatoria, a newly-described species from Pinus radiata is distinct from Phytophthora cactorum isolates based on comparative genomics.</title>
        <authorList>
            <person name="Mcdougal R."/>
            <person name="Panda P."/>
            <person name="Williams N."/>
            <person name="Studholme D.J."/>
        </authorList>
    </citation>
    <scope>NUCLEOTIDE SEQUENCE</scope>
    <source>
        <strain evidence="2">NZFS 4037</strain>
    </source>
</reference>
<sequence length="131" mass="14735">IDTTAWQRYLRELLRLELNSPSIVLLDSLVCHISPQFEAIVAGEFFATMTALPPKPTSGSQPLDVGVMGPLKTKFRSHWLLEEVAEKPTAAKKRIATIKRTIAVWEDVSENVVKSSLRKCLINKKNVMYVN</sequence>
<dbReference type="InterPro" id="IPR004875">
    <property type="entry name" value="DDE_SF_endonuclease_dom"/>
</dbReference>
<comment type="caution">
    <text evidence="2">The sequence shown here is derived from an EMBL/GenBank/DDBJ whole genome shotgun (WGS) entry which is preliminary data.</text>
</comment>
<name>A0A8J5M925_9STRA</name>
<gene>
    <name evidence="2" type="ORF">JG688_00004800</name>
</gene>
<dbReference type="GO" id="GO:0003676">
    <property type="term" value="F:nucleic acid binding"/>
    <property type="evidence" value="ECO:0007669"/>
    <property type="project" value="InterPro"/>
</dbReference>
<dbReference type="AlphaFoldDB" id="A0A8J5M925"/>
<feature type="non-terminal residue" evidence="2">
    <location>
        <position position="1"/>
    </location>
</feature>
<evidence type="ECO:0000259" key="1">
    <source>
        <dbReference type="Pfam" id="PF03184"/>
    </source>
</evidence>
<protein>
    <recommendedName>
        <fullName evidence="1">DDE-1 domain-containing protein</fullName>
    </recommendedName>
</protein>